<keyword evidence="10 17" id="KW-0067">ATP-binding</keyword>
<organism evidence="21 22">
    <name type="scientific">Loigolactobacillus bifermentans DSM 20003</name>
    <dbReference type="NCBI Taxonomy" id="1423726"/>
    <lineage>
        <taxon>Bacteria</taxon>
        <taxon>Bacillati</taxon>
        <taxon>Bacillota</taxon>
        <taxon>Bacilli</taxon>
        <taxon>Lactobacillales</taxon>
        <taxon>Lactobacillaceae</taxon>
        <taxon>Loigolactobacillus</taxon>
    </lineage>
</organism>
<comment type="subcellular location">
    <subcellularLocation>
        <location evidence="2 17 18">Cytoplasm</location>
    </subcellularLocation>
</comment>
<dbReference type="HAMAP" id="MF_00639">
    <property type="entry name" value="MurD"/>
    <property type="match status" value="1"/>
</dbReference>
<evidence type="ECO:0000313" key="21">
    <source>
        <dbReference type="EMBL" id="KRK40463.1"/>
    </source>
</evidence>
<dbReference type="OrthoDB" id="9809796at2"/>
<sequence length="459" mass="50027">MKSIQDYKNKKVLVLGLAKSGVNAARLLVKLGAFVTVNDKKKFDDNPEAQSLLAEGIRVITGSHPLALLDEDFALMVKNPGIPYDNPLVAGALKKGIPVITEPELAYEVSEAAFIGVTGTNGKTTTTTMISLMLNQNRPAGKAYVAGNIGVPASKVAQEVTAADTMVTELSSFMLMGITKLKPHIAVLTNVYTAHIDYHGSREKYIEAKMRIVMNQTADDYFVVNWDNPEWRELSKQTKGQVVPFSRQDQIETGAYEKDGLLYFRGEAILPASEINVPGDHNVENALAALAVAKLSGQSNEAIAEVLRTFTGVKHRLQFVTEWQQRRFYNDSKATDIEATEMALKGFKQPVVLLAGGLDRGFTFERLVPALKAHVKAMVLFGETAELLKQAGEAAGIQNITLTKDVATALPIGYGFSEPGDIVLLSPANASWDQYPNFEVRGQVFIDGVDELKRKNGGQ</sequence>
<evidence type="ECO:0000256" key="5">
    <source>
        <dbReference type="ARBA" id="ARBA00012212"/>
    </source>
</evidence>
<evidence type="ECO:0000256" key="18">
    <source>
        <dbReference type="RuleBase" id="RU003664"/>
    </source>
</evidence>
<keyword evidence="22" id="KW-1185">Reference proteome</keyword>
<evidence type="ECO:0000256" key="8">
    <source>
        <dbReference type="ARBA" id="ARBA00022598"/>
    </source>
</evidence>
<comment type="pathway">
    <text evidence="3 17 18">Cell wall biogenesis; peptidoglycan biosynthesis.</text>
</comment>
<comment type="similarity">
    <text evidence="4 17">Belongs to the MurCDEF family.</text>
</comment>
<dbReference type="SUPFAM" id="SSF51984">
    <property type="entry name" value="MurCD N-terminal domain"/>
    <property type="match status" value="1"/>
</dbReference>
<keyword evidence="13 17" id="KW-0961">Cell wall biogenesis/degradation</keyword>
<dbReference type="PATRIC" id="fig|1423726.3.peg.488"/>
<dbReference type="RefSeq" id="WP_057903550.1">
    <property type="nucleotide sequence ID" value="NZ_AZDA01000013.1"/>
</dbReference>
<evidence type="ECO:0000256" key="17">
    <source>
        <dbReference type="HAMAP-Rule" id="MF_00639"/>
    </source>
</evidence>
<evidence type="ECO:0000259" key="19">
    <source>
        <dbReference type="Pfam" id="PF02875"/>
    </source>
</evidence>
<dbReference type="GO" id="GO:0005737">
    <property type="term" value="C:cytoplasm"/>
    <property type="evidence" value="ECO:0007669"/>
    <property type="project" value="UniProtKB-SubCell"/>
</dbReference>
<dbReference type="Gene3D" id="3.90.190.20">
    <property type="entry name" value="Mur ligase, C-terminal domain"/>
    <property type="match status" value="1"/>
</dbReference>
<dbReference type="PANTHER" id="PTHR43692">
    <property type="entry name" value="UDP-N-ACETYLMURAMOYLALANINE--D-GLUTAMATE LIGASE"/>
    <property type="match status" value="1"/>
</dbReference>
<keyword evidence="11 17" id="KW-0133">Cell shape</keyword>
<evidence type="ECO:0000256" key="16">
    <source>
        <dbReference type="ARBA" id="ARBA00047632"/>
    </source>
</evidence>
<dbReference type="GO" id="GO:0005524">
    <property type="term" value="F:ATP binding"/>
    <property type="evidence" value="ECO:0007669"/>
    <property type="project" value="UniProtKB-UniRule"/>
</dbReference>
<reference evidence="21 22" key="1">
    <citation type="journal article" date="2015" name="Genome Announc.">
        <title>Expanding the biotechnology potential of lactobacilli through comparative genomics of 213 strains and associated genera.</title>
        <authorList>
            <person name="Sun Z."/>
            <person name="Harris H.M."/>
            <person name="McCann A."/>
            <person name="Guo C."/>
            <person name="Argimon S."/>
            <person name="Zhang W."/>
            <person name="Yang X."/>
            <person name="Jeffery I.B."/>
            <person name="Cooney J.C."/>
            <person name="Kagawa T.F."/>
            <person name="Liu W."/>
            <person name="Song Y."/>
            <person name="Salvetti E."/>
            <person name="Wrobel A."/>
            <person name="Rasinkangas P."/>
            <person name="Parkhill J."/>
            <person name="Rea M.C."/>
            <person name="O'Sullivan O."/>
            <person name="Ritari J."/>
            <person name="Douillard F.P."/>
            <person name="Paul Ross R."/>
            <person name="Yang R."/>
            <person name="Briner A.E."/>
            <person name="Felis G.E."/>
            <person name="de Vos W.M."/>
            <person name="Barrangou R."/>
            <person name="Klaenhammer T.R."/>
            <person name="Caufield P.W."/>
            <person name="Cui Y."/>
            <person name="Zhang H."/>
            <person name="O'Toole P.W."/>
        </authorList>
    </citation>
    <scope>NUCLEOTIDE SEQUENCE [LARGE SCALE GENOMIC DNA]</scope>
    <source>
        <strain evidence="21 22">DSM 20003</strain>
    </source>
</reference>
<dbReference type="PANTHER" id="PTHR43692:SF1">
    <property type="entry name" value="UDP-N-ACETYLMURAMOYLALANINE--D-GLUTAMATE LIGASE"/>
    <property type="match status" value="1"/>
</dbReference>
<dbReference type="GO" id="GO:0071555">
    <property type="term" value="P:cell wall organization"/>
    <property type="evidence" value="ECO:0007669"/>
    <property type="project" value="UniProtKB-KW"/>
</dbReference>
<dbReference type="InterPro" id="IPR036565">
    <property type="entry name" value="Mur-like_cat_sf"/>
</dbReference>
<evidence type="ECO:0000256" key="11">
    <source>
        <dbReference type="ARBA" id="ARBA00022960"/>
    </source>
</evidence>
<dbReference type="EC" id="6.3.2.9" evidence="5 17"/>
<evidence type="ECO:0000256" key="7">
    <source>
        <dbReference type="ARBA" id="ARBA00022490"/>
    </source>
</evidence>
<proteinExistence type="inferred from homology"/>
<evidence type="ECO:0000256" key="1">
    <source>
        <dbReference type="ARBA" id="ARBA00002734"/>
    </source>
</evidence>
<evidence type="ECO:0000259" key="20">
    <source>
        <dbReference type="Pfam" id="PF08245"/>
    </source>
</evidence>
<name>A0A0R1H215_9LACO</name>
<comment type="function">
    <text evidence="1 17 18">Cell wall formation. Catalyzes the addition of glutamate to the nucleotide precursor UDP-N-acetylmuramoyl-L-alanine (UMA).</text>
</comment>
<dbReference type="UniPathway" id="UPA00219"/>
<evidence type="ECO:0000256" key="9">
    <source>
        <dbReference type="ARBA" id="ARBA00022741"/>
    </source>
</evidence>
<evidence type="ECO:0000256" key="14">
    <source>
        <dbReference type="ARBA" id="ARBA00030398"/>
    </source>
</evidence>
<feature type="domain" description="Mur ligase C-terminal" evidence="19">
    <location>
        <begin position="315"/>
        <end position="428"/>
    </location>
</feature>
<dbReference type="AlphaFoldDB" id="A0A0R1H215"/>
<evidence type="ECO:0000256" key="12">
    <source>
        <dbReference type="ARBA" id="ARBA00022984"/>
    </source>
</evidence>
<dbReference type="GO" id="GO:0009252">
    <property type="term" value="P:peptidoglycan biosynthetic process"/>
    <property type="evidence" value="ECO:0007669"/>
    <property type="project" value="UniProtKB-UniRule"/>
</dbReference>
<dbReference type="InterPro" id="IPR036615">
    <property type="entry name" value="Mur_ligase_C_dom_sf"/>
</dbReference>
<dbReference type="InterPro" id="IPR005762">
    <property type="entry name" value="MurD"/>
</dbReference>
<dbReference type="InterPro" id="IPR004101">
    <property type="entry name" value="Mur_ligase_C"/>
</dbReference>
<evidence type="ECO:0000256" key="4">
    <source>
        <dbReference type="ARBA" id="ARBA00010416"/>
    </source>
</evidence>
<keyword evidence="8 17" id="KW-0436">Ligase</keyword>
<dbReference type="STRING" id="1423726.FC07_GL000474"/>
<dbReference type="GO" id="GO:0008360">
    <property type="term" value="P:regulation of cell shape"/>
    <property type="evidence" value="ECO:0007669"/>
    <property type="project" value="UniProtKB-KW"/>
</dbReference>
<keyword evidence="9 17" id="KW-0547">Nucleotide-binding</keyword>
<evidence type="ECO:0000256" key="10">
    <source>
        <dbReference type="ARBA" id="ARBA00022840"/>
    </source>
</evidence>
<keyword evidence="12 17" id="KW-0573">Peptidoglycan synthesis</keyword>
<feature type="binding site" evidence="17">
    <location>
        <begin position="119"/>
        <end position="125"/>
    </location>
    <ligand>
        <name>ATP</name>
        <dbReference type="ChEBI" id="CHEBI:30616"/>
    </ligand>
</feature>
<dbReference type="Gene3D" id="3.40.50.720">
    <property type="entry name" value="NAD(P)-binding Rossmann-like Domain"/>
    <property type="match status" value="1"/>
</dbReference>
<dbReference type="GO" id="GO:0051301">
    <property type="term" value="P:cell division"/>
    <property type="evidence" value="ECO:0007669"/>
    <property type="project" value="UniProtKB-KW"/>
</dbReference>
<comment type="catalytic activity">
    <reaction evidence="16 17 18">
        <text>UDP-N-acetyl-alpha-D-muramoyl-L-alanine + D-glutamate + ATP = UDP-N-acetyl-alpha-D-muramoyl-L-alanyl-D-glutamate + ADP + phosphate + H(+)</text>
        <dbReference type="Rhea" id="RHEA:16429"/>
        <dbReference type="ChEBI" id="CHEBI:15378"/>
        <dbReference type="ChEBI" id="CHEBI:29986"/>
        <dbReference type="ChEBI" id="CHEBI:30616"/>
        <dbReference type="ChEBI" id="CHEBI:43474"/>
        <dbReference type="ChEBI" id="CHEBI:83898"/>
        <dbReference type="ChEBI" id="CHEBI:83900"/>
        <dbReference type="ChEBI" id="CHEBI:456216"/>
        <dbReference type="EC" id="6.3.2.9"/>
    </reaction>
</comment>
<dbReference type="NCBIfam" id="TIGR01087">
    <property type="entry name" value="murD"/>
    <property type="match status" value="1"/>
</dbReference>
<dbReference type="InterPro" id="IPR013221">
    <property type="entry name" value="Mur_ligase_cen"/>
</dbReference>
<keyword evidence="7 17" id="KW-0963">Cytoplasm</keyword>
<evidence type="ECO:0000256" key="15">
    <source>
        <dbReference type="ARBA" id="ARBA00032324"/>
    </source>
</evidence>
<dbReference type="Proteomes" id="UP000051461">
    <property type="component" value="Unassembled WGS sequence"/>
</dbReference>
<dbReference type="Pfam" id="PF21799">
    <property type="entry name" value="MurD-like_N"/>
    <property type="match status" value="1"/>
</dbReference>
<keyword evidence="17 18" id="KW-0131">Cell cycle</keyword>
<dbReference type="SUPFAM" id="SSF53623">
    <property type="entry name" value="MurD-like peptide ligases, catalytic domain"/>
    <property type="match status" value="1"/>
</dbReference>
<keyword evidence="17 18" id="KW-0132">Cell division</keyword>
<evidence type="ECO:0000313" key="22">
    <source>
        <dbReference type="Proteomes" id="UP000051461"/>
    </source>
</evidence>
<evidence type="ECO:0000256" key="2">
    <source>
        <dbReference type="ARBA" id="ARBA00004496"/>
    </source>
</evidence>
<evidence type="ECO:0000256" key="13">
    <source>
        <dbReference type="ARBA" id="ARBA00023316"/>
    </source>
</evidence>
<dbReference type="EMBL" id="AZDA01000013">
    <property type="protein sequence ID" value="KRK40463.1"/>
    <property type="molecule type" value="Genomic_DNA"/>
</dbReference>
<dbReference type="SUPFAM" id="SSF53244">
    <property type="entry name" value="MurD-like peptide ligases, peptide-binding domain"/>
    <property type="match status" value="1"/>
</dbReference>
<accession>A0A0R1H215</accession>
<dbReference type="Gene3D" id="3.40.1190.10">
    <property type="entry name" value="Mur-like, catalytic domain"/>
    <property type="match status" value="1"/>
</dbReference>
<dbReference type="GO" id="GO:0008764">
    <property type="term" value="F:UDP-N-acetylmuramoylalanine-D-glutamate ligase activity"/>
    <property type="evidence" value="ECO:0007669"/>
    <property type="project" value="UniProtKB-UniRule"/>
</dbReference>
<comment type="caution">
    <text evidence="21">The sequence shown here is derived from an EMBL/GenBank/DDBJ whole genome shotgun (WGS) entry which is preliminary data.</text>
</comment>
<evidence type="ECO:0000256" key="6">
    <source>
        <dbReference type="ARBA" id="ARBA00015655"/>
    </source>
</evidence>
<gene>
    <name evidence="17" type="primary">murD</name>
    <name evidence="21" type="ORF">FC07_GL000474</name>
</gene>
<dbReference type="Pfam" id="PF08245">
    <property type="entry name" value="Mur_ligase_M"/>
    <property type="match status" value="1"/>
</dbReference>
<evidence type="ECO:0000256" key="3">
    <source>
        <dbReference type="ARBA" id="ARBA00004752"/>
    </source>
</evidence>
<protein>
    <recommendedName>
        <fullName evidence="6 17">UDP-N-acetylmuramoylalanine--D-glutamate ligase</fullName>
        <ecNumber evidence="5 17">6.3.2.9</ecNumber>
    </recommendedName>
    <alternativeName>
        <fullName evidence="15 17">D-glutamic acid-adding enzyme</fullName>
    </alternativeName>
    <alternativeName>
        <fullName evidence="14 17">UDP-N-acetylmuramoyl-L-alanyl-D-glutamate synthetase</fullName>
    </alternativeName>
</protein>
<feature type="domain" description="Mur ligase central" evidence="20">
    <location>
        <begin position="117"/>
        <end position="293"/>
    </location>
</feature>
<dbReference type="Pfam" id="PF02875">
    <property type="entry name" value="Mur_ligase_C"/>
    <property type="match status" value="1"/>
</dbReference>